<accession>A0A290XER9</accession>
<dbReference type="AlphaFoldDB" id="A0A290XER9"/>
<feature type="domain" description="FHA" evidence="2">
    <location>
        <begin position="143"/>
        <end position="192"/>
    </location>
</feature>
<dbReference type="RefSeq" id="WP_096298136.1">
    <property type="nucleotide sequence ID" value="NZ_CP023406.1"/>
</dbReference>
<keyword evidence="1" id="KW-1133">Transmembrane helix</keyword>
<evidence type="ECO:0000256" key="1">
    <source>
        <dbReference type="SAM" id="Phobius"/>
    </source>
</evidence>
<dbReference type="PROSITE" id="PS50006">
    <property type="entry name" value="FHA_DOMAIN"/>
    <property type="match status" value="1"/>
</dbReference>
<proteinExistence type="predicted"/>
<protein>
    <recommendedName>
        <fullName evidence="2">FHA domain-containing protein</fullName>
    </recommendedName>
</protein>
<dbReference type="EMBL" id="CP023406">
    <property type="protein sequence ID" value="ATD67579.1"/>
    <property type="molecule type" value="Genomic_DNA"/>
</dbReference>
<dbReference type="SUPFAM" id="SSF49879">
    <property type="entry name" value="SMAD/FHA domain"/>
    <property type="match status" value="1"/>
</dbReference>
<keyword evidence="1" id="KW-0812">Transmembrane</keyword>
<dbReference type="InterPro" id="IPR000253">
    <property type="entry name" value="FHA_dom"/>
</dbReference>
<dbReference type="Proteomes" id="UP000218968">
    <property type="component" value="Chromosome"/>
</dbReference>
<evidence type="ECO:0000259" key="2">
    <source>
        <dbReference type="PROSITE" id="PS50006"/>
    </source>
</evidence>
<keyword evidence="1" id="KW-0472">Membrane</keyword>
<name>A0A290XER9_9GAMM</name>
<evidence type="ECO:0000313" key="3">
    <source>
        <dbReference type="EMBL" id="ATD67579.1"/>
    </source>
</evidence>
<dbReference type="Pfam" id="PF00498">
    <property type="entry name" value="FHA"/>
    <property type="match status" value="1"/>
</dbReference>
<keyword evidence="4" id="KW-1185">Reference proteome</keyword>
<dbReference type="Gene3D" id="2.60.200.20">
    <property type="match status" value="1"/>
</dbReference>
<organism evidence="3 4">
    <name type="scientific">Luteimonas chenhongjianii</name>
    <dbReference type="NCBI Taxonomy" id="2006110"/>
    <lineage>
        <taxon>Bacteria</taxon>
        <taxon>Pseudomonadati</taxon>
        <taxon>Pseudomonadota</taxon>
        <taxon>Gammaproteobacteria</taxon>
        <taxon>Lysobacterales</taxon>
        <taxon>Lysobacteraceae</taxon>
        <taxon>Luteimonas</taxon>
    </lineage>
</organism>
<sequence>MTALKLRFPTPDQADLPLDIGVHCIGRGARGNLAVVSEGEAPSVRFNVDRRGVWLSVGEGVGGVHVNGRQIRRMAMLRTGDAIFVDGLELRLVSAVPVAERAVAPHSADATLDAAEDGPDPRIVLRGVGGRYHGRSFTLDHPKLVGRHAEADIRIDEPGFADRHARLERVGALVRLTGLDSADGSLVNGEAVRDGLLLAGDQVVFDAHHRFVVEAPARPAHTGGYDRVPDPQPLIDDGIARQRAGLPLPWLLLAAAVLAGLLAALLLFGAA</sequence>
<dbReference type="SMART" id="SM00240">
    <property type="entry name" value="FHA"/>
    <property type="match status" value="1"/>
</dbReference>
<feature type="transmembrane region" description="Helical" evidence="1">
    <location>
        <begin position="250"/>
        <end position="270"/>
    </location>
</feature>
<dbReference type="KEGG" id="lum:CNR27_09135"/>
<dbReference type="CDD" id="cd00060">
    <property type="entry name" value="FHA"/>
    <property type="match status" value="1"/>
</dbReference>
<dbReference type="OrthoDB" id="5801518at2"/>
<evidence type="ECO:0000313" key="4">
    <source>
        <dbReference type="Proteomes" id="UP000218968"/>
    </source>
</evidence>
<gene>
    <name evidence="3" type="ORF">CNR27_09135</name>
</gene>
<reference evidence="4" key="1">
    <citation type="submission" date="2017-09" db="EMBL/GenBank/DDBJ databases">
        <title>Luteimonas liuhanmingii sp.nov., isolated from the intestinal contents of Tibetan Plateau Pika in Yushu, Qinghai Province, China.</title>
        <authorList>
            <person name="Gui Z."/>
        </authorList>
    </citation>
    <scope>NUCLEOTIDE SEQUENCE [LARGE SCALE GENOMIC DNA]</scope>
    <source>
        <strain evidence="4">100111</strain>
    </source>
</reference>
<dbReference type="InterPro" id="IPR008984">
    <property type="entry name" value="SMAD_FHA_dom_sf"/>
</dbReference>